<proteinExistence type="predicted"/>
<name>A0ABQ3S5W2_9ACTN</name>
<organism evidence="1 2">
    <name type="scientific">Streptomyces asoensis</name>
    <dbReference type="NCBI Taxonomy" id="249586"/>
    <lineage>
        <taxon>Bacteria</taxon>
        <taxon>Bacillati</taxon>
        <taxon>Actinomycetota</taxon>
        <taxon>Actinomycetes</taxon>
        <taxon>Kitasatosporales</taxon>
        <taxon>Streptomycetaceae</taxon>
        <taxon>Streptomyces</taxon>
    </lineage>
</organism>
<evidence type="ECO:0000313" key="1">
    <source>
        <dbReference type="EMBL" id="GHI63494.1"/>
    </source>
</evidence>
<reference evidence="2" key="1">
    <citation type="submission" date="2023-07" db="EMBL/GenBank/DDBJ databases">
        <title>Whole genome shotgun sequence of Streptomyces cacaoi subsp. asoensis NBRC 13813.</title>
        <authorList>
            <person name="Komaki H."/>
            <person name="Tamura T."/>
        </authorList>
    </citation>
    <scope>NUCLEOTIDE SEQUENCE [LARGE SCALE GENOMIC DNA]</scope>
    <source>
        <strain evidence="2">NBRC 13813</strain>
    </source>
</reference>
<keyword evidence="2" id="KW-1185">Reference proteome</keyword>
<dbReference type="GeneID" id="91472972"/>
<gene>
    <name evidence="1" type="ORF">Saso_51440</name>
</gene>
<evidence type="ECO:0000313" key="2">
    <source>
        <dbReference type="Proteomes" id="UP000649259"/>
    </source>
</evidence>
<protein>
    <submittedName>
        <fullName evidence="1">Uncharacterized protein</fullName>
    </submittedName>
</protein>
<sequence length="81" mass="8301">MVGLDSQGAVEAQGVGGAAQLQSATDLVAGEPAFGKPQFTVTVQHRGGRMRLPLAEPLIARPVDDRRGLVVGELPAVRAAA</sequence>
<accession>A0ABQ3S5W2</accession>
<dbReference type="RefSeq" id="WP_189925025.1">
    <property type="nucleotide sequence ID" value="NZ_BMSI01000010.1"/>
</dbReference>
<comment type="caution">
    <text evidence="1">The sequence shown here is derived from an EMBL/GenBank/DDBJ whole genome shotgun (WGS) entry which is preliminary data.</text>
</comment>
<dbReference type="EMBL" id="BNEB01000005">
    <property type="protein sequence ID" value="GHI63494.1"/>
    <property type="molecule type" value="Genomic_DNA"/>
</dbReference>
<dbReference type="Proteomes" id="UP000649259">
    <property type="component" value="Unassembled WGS sequence"/>
</dbReference>